<gene>
    <name evidence="1" type="ORF">IAD23_07690</name>
</gene>
<dbReference type="EMBL" id="DVNM01000043">
    <property type="protein sequence ID" value="HIU69820.1"/>
    <property type="molecule type" value="Genomic_DNA"/>
</dbReference>
<reference evidence="1" key="1">
    <citation type="submission" date="2020-10" db="EMBL/GenBank/DDBJ databases">
        <authorList>
            <person name="Gilroy R."/>
        </authorList>
    </citation>
    <scope>NUCLEOTIDE SEQUENCE</scope>
    <source>
        <strain evidence="1">CHK176-6737</strain>
    </source>
</reference>
<evidence type="ECO:0000313" key="1">
    <source>
        <dbReference type="EMBL" id="HIU69820.1"/>
    </source>
</evidence>
<dbReference type="Proteomes" id="UP000824125">
    <property type="component" value="Unassembled WGS sequence"/>
</dbReference>
<protein>
    <submittedName>
        <fullName evidence="1">Uncharacterized protein</fullName>
    </submittedName>
</protein>
<evidence type="ECO:0000313" key="2">
    <source>
        <dbReference type="Proteomes" id="UP000824125"/>
    </source>
</evidence>
<organism evidence="1 2">
    <name type="scientific">Candidatus Scybalenecus merdavium</name>
    <dbReference type="NCBI Taxonomy" id="2840939"/>
    <lineage>
        <taxon>Bacteria</taxon>
        <taxon>Bacillati</taxon>
        <taxon>Bacillota</taxon>
        <taxon>Clostridia</taxon>
        <taxon>Eubacteriales</taxon>
        <taxon>Oscillospiraceae</taxon>
        <taxon>Oscillospiraceae incertae sedis</taxon>
        <taxon>Candidatus Scybalenecus</taxon>
    </lineage>
</organism>
<comment type="caution">
    <text evidence="1">The sequence shown here is derived from an EMBL/GenBank/DDBJ whole genome shotgun (WGS) entry which is preliminary data.</text>
</comment>
<accession>A0A9D1MW52</accession>
<proteinExistence type="predicted"/>
<dbReference type="AlphaFoldDB" id="A0A9D1MW52"/>
<reference evidence="1" key="2">
    <citation type="journal article" date="2021" name="PeerJ">
        <title>Extensive microbial diversity within the chicken gut microbiome revealed by metagenomics and culture.</title>
        <authorList>
            <person name="Gilroy R."/>
            <person name="Ravi A."/>
            <person name="Getino M."/>
            <person name="Pursley I."/>
            <person name="Horton D.L."/>
            <person name="Alikhan N.F."/>
            <person name="Baker D."/>
            <person name="Gharbi K."/>
            <person name="Hall N."/>
            <person name="Watson M."/>
            <person name="Adriaenssens E.M."/>
            <person name="Foster-Nyarko E."/>
            <person name="Jarju S."/>
            <person name="Secka A."/>
            <person name="Antonio M."/>
            <person name="Oren A."/>
            <person name="Chaudhuri R.R."/>
            <person name="La Ragione R."/>
            <person name="Hildebrand F."/>
            <person name="Pallen M.J."/>
        </authorList>
    </citation>
    <scope>NUCLEOTIDE SEQUENCE</scope>
    <source>
        <strain evidence="1">CHK176-6737</strain>
    </source>
</reference>
<name>A0A9D1MW52_9FIRM</name>
<sequence length="93" mass="10675">MYLEVHDPENPEDIRKSVQIILDAVKTLPKKHQCKNTLMSIWDILMYELDKTPYDLQTPGTGMVVLDGKKISENMALFIENEKSRPLDSGDLK</sequence>